<accession>A0A4R5UQR7</accession>
<evidence type="ECO:0000256" key="1">
    <source>
        <dbReference type="SAM" id="Phobius"/>
    </source>
</evidence>
<dbReference type="OrthoDB" id="5948392at2"/>
<keyword evidence="1" id="KW-0472">Membrane</keyword>
<dbReference type="EMBL" id="SMUV01000074">
    <property type="protein sequence ID" value="TDK41420.1"/>
    <property type="molecule type" value="Genomic_DNA"/>
</dbReference>
<dbReference type="Proteomes" id="UP000295301">
    <property type="component" value="Unassembled WGS sequence"/>
</dbReference>
<organism evidence="2 3">
    <name type="scientific">Antarcticimicrobium luteum</name>
    <dbReference type="NCBI Taxonomy" id="2547397"/>
    <lineage>
        <taxon>Bacteria</taxon>
        <taxon>Pseudomonadati</taxon>
        <taxon>Pseudomonadota</taxon>
        <taxon>Alphaproteobacteria</taxon>
        <taxon>Rhodobacterales</taxon>
        <taxon>Paracoccaceae</taxon>
        <taxon>Antarcticimicrobium</taxon>
    </lineage>
</organism>
<evidence type="ECO:0000313" key="2">
    <source>
        <dbReference type="EMBL" id="TDK41420.1"/>
    </source>
</evidence>
<proteinExistence type="predicted"/>
<sequence length="68" mass="7346">MLSGPIGCRIDEGSSHPCMIAGQDWGETAYSLGMIAAWGLFFLGPLSFGIGLLWGLTALLHRLLRRRG</sequence>
<feature type="transmembrane region" description="Helical" evidence="1">
    <location>
        <begin position="35"/>
        <end position="60"/>
    </location>
</feature>
<keyword evidence="3" id="KW-1185">Reference proteome</keyword>
<reference evidence="2 3" key="1">
    <citation type="submission" date="2019-03" db="EMBL/GenBank/DDBJ databases">
        <title>Ruegeria lutea sp. nov., a novel strain, isolated from marine sediment, the Masan Bay, South Korea.</title>
        <authorList>
            <person name="Kim J."/>
            <person name="Kim D.-Y."/>
            <person name="Lee S.-S."/>
        </authorList>
    </citation>
    <scope>NUCLEOTIDE SEQUENCE [LARGE SCALE GENOMIC DNA]</scope>
    <source>
        <strain evidence="2 3">318-1</strain>
    </source>
</reference>
<protein>
    <submittedName>
        <fullName evidence="2">Uncharacterized protein</fullName>
    </submittedName>
</protein>
<name>A0A4R5UQR7_9RHOB</name>
<comment type="caution">
    <text evidence="2">The sequence shown here is derived from an EMBL/GenBank/DDBJ whole genome shotgun (WGS) entry which is preliminary data.</text>
</comment>
<dbReference type="AlphaFoldDB" id="A0A4R5UQR7"/>
<keyword evidence="1" id="KW-1133">Transmembrane helix</keyword>
<gene>
    <name evidence="2" type="ORF">E1832_20170</name>
</gene>
<evidence type="ECO:0000313" key="3">
    <source>
        <dbReference type="Proteomes" id="UP000295301"/>
    </source>
</evidence>
<keyword evidence="1" id="KW-0812">Transmembrane</keyword>